<accession>A0A9K3NR45</accession>
<evidence type="ECO:0000313" key="2">
    <source>
        <dbReference type="Proteomes" id="UP000215914"/>
    </source>
</evidence>
<dbReference type="Proteomes" id="UP000215914">
    <property type="component" value="Unassembled WGS sequence"/>
</dbReference>
<keyword evidence="2" id="KW-1185">Reference proteome</keyword>
<reference evidence="1" key="1">
    <citation type="journal article" date="2017" name="Nature">
        <title>The sunflower genome provides insights into oil metabolism, flowering and Asterid evolution.</title>
        <authorList>
            <person name="Badouin H."/>
            <person name="Gouzy J."/>
            <person name="Grassa C.J."/>
            <person name="Murat F."/>
            <person name="Staton S.E."/>
            <person name="Cottret L."/>
            <person name="Lelandais-Briere C."/>
            <person name="Owens G.L."/>
            <person name="Carrere S."/>
            <person name="Mayjonade B."/>
            <person name="Legrand L."/>
            <person name="Gill N."/>
            <person name="Kane N.C."/>
            <person name="Bowers J.E."/>
            <person name="Hubner S."/>
            <person name="Bellec A."/>
            <person name="Berard A."/>
            <person name="Berges H."/>
            <person name="Blanchet N."/>
            <person name="Boniface M.C."/>
            <person name="Brunel D."/>
            <person name="Catrice O."/>
            <person name="Chaidir N."/>
            <person name="Claudel C."/>
            <person name="Donnadieu C."/>
            <person name="Faraut T."/>
            <person name="Fievet G."/>
            <person name="Helmstetter N."/>
            <person name="King M."/>
            <person name="Knapp S.J."/>
            <person name="Lai Z."/>
            <person name="Le Paslier M.C."/>
            <person name="Lippi Y."/>
            <person name="Lorenzon L."/>
            <person name="Mandel J.R."/>
            <person name="Marage G."/>
            <person name="Marchand G."/>
            <person name="Marquand E."/>
            <person name="Bret-Mestries E."/>
            <person name="Morien E."/>
            <person name="Nambeesan S."/>
            <person name="Nguyen T."/>
            <person name="Pegot-Espagnet P."/>
            <person name="Pouilly N."/>
            <person name="Raftis F."/>
            <person name="Sallet E."/>
            <person name="Schiex T."/>
            <person name="Thomas J."/>
            <person name="Vandecasteele C."/>
            <person name="Vares D."/>
            <person name="Vear F."/>
            <person name="Vautrin S."/>
            <person name="Crespi M."/>
            <person name="Mangin B."/>
            <person name="Burke J.M."/>
            <person name="Salse J."/>
            <person name="Munos S."/>
            <person name="Vincourt P."/>
            <person name="Rieseberg L.H."/>
            <person name="Langlade N.B."/>
        </authorList>
    </citation>
    <scope>NUCLEOTIDE SEQUENCE</scope>
    <source>
        <tissue evidence="1">Leaves</tissue>
    </source>
</reference>
<proteinExistence type="predicted"/>
<dbReference type="EMBL" id="MNCJ02000319">
    <property type="protein sequence ID" value="KAF5808433.1"/>
    <property type="molecule type" value="Genomic_DNA"/>
</dbReference>
<gene>
    <name evidence="1" type="ORF">HanXRQr2_Chr04g0145321</name>
</gene>
<comment type="caution">
    <text evidence="1">The sequence shown here is derived from an EMBL/GenBank/DDBJ whole genome shotgun (WGS) entry which is preliminary data.</text>
</comment>
<name>A0A9K3NR45_HELAN</name>
<reference evidence="1" key="2">
    <citation type="submission" date="2020-06" db="EMBL/GenBank/DDBJ databases">
        <title>Helianthus annuus Genome sequencing and assembly Release 2.</title>
        <authorList>
            <person name="Gouzy J."/>
            <person name="Langlade N."/>
            <person name="Munos S."/>
        </authorList>
    </citation>
    <scope>NUCLEOTIDE SEQUENCE</scope>
    <source>
        <tissue evidence="1">Leaves</tissue>
    </source>
</reference>
<dbReference type="AlphaFoldDB" id="A0A9K3NR45"/>
<evidence type="ECO:0000313" key="1">
    <source>
        <dbReference type="EMBL" id="KAF5808433.1"/>
    </source>
</evidence>
<sequence>MWMEVEAQMEVQYKRRQKILQNKLQTYLQMFFLLSNLHGFTMAADKSGGDLL</sequence>
<organism evidence="1 2">
    <name type="scientific">Helianthus annuus</name>
    <name type="common">Common sunflower</name>
    <dbReference type="NCBI Taxonomy" id="4232"/>
    <lineage>
        <taxon>Eukaryota</taxon>
        <taxon>Viridiplantae</taxon>
        <taxon>Streptophyta</taxon>
        <taxon>Embryophyta</taxon>
        <taxon>Tracheophyta</taxon>
        <taxon>Spermatophyta</taxon>
        <taxon>Magnoliopsida</taxon>
        <taxon>eudicotyledons</taxon>
        <taxon>Gunneridae</taxon>
        <taxon>Pentapetalae</taxon>
        <taxon>asterids</taxon>
        <taxon>campanulids</taxon>
        <taxon>Asterales</taxon>
        <taxon>Asteraceae</taxon>
        <taxon>Asteroideae</taxon>
        <taxon>Heliantheae alliance</taxon>
        <taxon>Heliantheae</taxon>
        <taxon>Helianthus</taxon>
    </lineage>
</organism>
<protein>
    <submittedName>
        <fullName evidence="1">Uncharacterized protein</fullName>
    </submittedName>
</protein>
<dbReference type="Gramene" id="mRNA:HanXRQr2_Chr04g0145321">
    <property type="protein sequence ID" value="CDS:HanXRQr2_Chr04g0145321.1"/>
    <property type="gene ID" value="HanXRQr2_Chr04g0145321"/>
</dbReference>